<dbReference type="KEGG" id="aant:HUK68_18785"/>
<organism evidence="1 2">
    <name type="scientific">Comamonas antarctica</name>
    <dbReference type="NCBI Taxonomy" id="2743470"/>
    <lineage>
        <taxon>Bacteria</taxon>
        <taxon>Pseudomonadati</taxon>
        <taxon>Pseudomonadota</taxon>
        <taxon>Betaproteobacteria</taxon>
        <taxon>Burkholderiales</taxon>
        <taxon>Comamonadaceae</taxon>
        <taxon>Comamonas</taxon>
    </lineage>
</organism>
<evidence type="ECO:0000313" key="2">
    <source>
        <dbReference type="Proteomes" id="UP000509579"/>
    </source>
</evidence>
<accession>A0A6N1XAL0</accession>
<evidence type="ECO:0000313" key="1">
    <source>
        <dbReference type="EMBL" id="QKV55112.1"/>
    </source>
</evidence>
<name>A0A6N1XAL0_9BURK</name>
<keyword evidence="2" id="KW-1185">Reference proteome</keyword>
<sequence length="106" mass="11679">MNSSVNSSPSFEHNGVVRMQRAAEFLQATAADLTGSQRLPMGAGLRAGLRMLAAAARRAAVMVRAGHRDWVQSRKQAAEDERTWNAALQDARIMADLSRAMQRQDR</sequence>
<dbReference type="AlphaFoldDB" id="A0A6N1XAL0"/>
<reference evidence="1 2" key="1">
    <citation type="submission" date="2020-06" db="EMBL/GenBank/DDBJ databases">
        <title>Acidovorax antarctica sp. nov., isolated from Corinth ice sheet soil, Antarctic Fields Peninsula.</title>
        <authorList>
            <person name="Xu Q."/>
            <person name="Peng F."/>
        </authorList>
    </citation>
    <scope>NUCLEOTIDE SEQUENCE [LARGE SCALE GENOMIC DNA]</scope>
    <source>
        <strain evidence="1 2">16-35-5</strain>
    </source>
</reference>
<proteinExistence type="predicted"/>
<protein>
    <submittedName>
        <fullName evidence="1">Uncharacterized protein</fullName>
    </submittedName>
</protein>
<gene>
    <name evidence="1" type="ORF">HUK68_18785</name>
</gene>
<dbReference type="EMBL" id="CP054840">
    <property type="protein sequence ID" value="QKV55112.1"/>
    <property type="molecule type" value="Genomic_DNA"/>
</dbReference>
<dbReference type="Proteomes" id="UP000509579">
    <property type="component" value="Chromosome"/>
</dbReference>